<gene>
    <name evidence="1" type="ORF">SAE02_68590</name>
</gene>
<reference evidence="1 2" key="1">
    <citation type="submission" date="2019-07" db="EMBL/GenBank/DDBJ databases">
        <title>Whole genome shotgun sequence of Skermanella aerolata NBRC 106429.</title>
        <authorList>
            <person name="Hosoyama A."/>
            <person name="Uohara A."/>
            <person name="Ohji S."/>
            <person name="Ichikawa N."/>
        </authorList>
    </citation>
    <scope>NUCLEOTIDE SEQUENCE [LARGE SCALE GENOMIC DNA]</scope>
    <source>
        <strain evidence="1 2">NBRC 106429</strain>
    </source>
</reference>
<evidence type="ECO:0000313" key="1">
    <source>
        <dbReference type="EMBL" id="GEO42711.1"/>
    </source>
</evidence>
<comment type="caution">
    <text evidence="1">The sequence shown here is derived from an EMBL/GenBank/DDBJ whole genome shotgun (WGS) entry which is preliminary data.</text>
</comment>
<proteinExistence type="predicted"/>
<evidence type="ECO:0008006" key="3">
    <source>
        <dbReference type="Google" id="ProtNLM"/>
    </source>
</evidence>
<name>A0A512E1V7_9PROT</name>
<sequence length="144" mass="16086">MPFPTPRPGLVIDYSYLWLAKHRQGQVEGTQDQPCVIMLATEGAANGTVITVAPITHSPPQDDAAVEIPAATKQRHGLDAERSWVVISEVIRFVWAGPHLRPISRENAGRFDYGMLPPALFTRIRNLLVENARQRRIGLVVRQE</sequence>
<dbReference type="EMBL" id="BJYZ01000048">
    <property type="protein sequence ID" value="GEO42711.1"/>
    <property type="molecule type" value="Genomic_DNA"/>
</dbReference>
<dbReference type="AlphaFoldDB" id="A0A512E1V7"/>
<evidence type="ECO:0000313" key="2">
    <source>
        <dbReference type="Proteomes" id="UP000321523"/>
    </source>
</evidence>
<accession>A0A512E1V7</accession>
<organism evidence="1 2">
    <name type="scientific">Skermanella aerolata</name>
    <dbReference type="NCBI Taxonomy" id="393310"/>
    <lineage>
        <taxon>Bacteria</taxon>
        <taxon>Pseudomonadati</taxon>
        <taxon>Pseudomonadota</taxon>
        <taxon>Alphaproteobacteria</taxon>
        <taxon>Rhodospirillales</taxon>
        <taxon>Azospirillaceae</taxon>
        <taxon>Skermanella</taxon>
    </lineage>
</organism>
<keyword evidence="2" id="KW-1185">Reference proteome</keyword>
<dbReference type="Proteomes" id="UP000321523">
    <property type="component" value="Unassembled WGS sequence"/>
</dbReference>
<protein>
    <recommendedName>
        <fullName evidence="3">Growth inhibitor PemK</fullName>
    </recommendedName>
</protein>
<dbReference type="OrthoDB" id="7432864at2"/>